<keyword evidence="4" id="KW-1185">Reference proteome</keyword>
<proteinExistence type="predicted"/>
<dbReference type="SMART" id="SM00867">
    <property type="entry name" value="YceI"/>
    <property type="match status" value="1"/>
</dbReference>
<dbReference type="PANTHER" id="PTHR34406:SF1">
    <property type="entry name" value="PROTEIN YCEI"/>
    <property type="match status" value="1"/>
</dbReference>
<dbReference type="RefSeq" id="WP_106845884.1">
    <property type="nucleotide sequence ID" value="NZ_CP027792.1"/>
</dbReference>
<sequence length="202" mass="21151">MNIFSTRPASHASRRATLALAAAFALTGAMALQPAAAQQLVPAQSEISFVSKQMGVPVEGHFTQFSAQLSLDPAKPEAGKVSLTVNTGSATLGVKETDAELPKPVWFNVARFPQATFQSSAIRASGPGKYEVHGTLAIKGASQQVTVPVALAQSGATTTATGSFAIKRLAFKIGENEWADTSMVADEVQVKFKLVFTGMAQL</sequence>
<evidence type="ECO:0000313" key="3">
    <source>
        <dbReference type="EMBL" id="AVP57328.1"/>
    </source>
</evidence>
<dbReference type="EMBL" id="CP027792">
    <property type="protein sequence ID" value="AVP57328.1"/>
    <property type="molecule type" value="Genomic_DNA"/>
</dbReference>
<evidence type="ECO:0000313" key="4">
    <source>
        <dbReference type="Proteomes" id="UP000241829"/>
    </source>
</evidence>
<reference evidence="4" key="1">
    <citation type="submission" date="2018-03" db="EMBL/GenBank/DDBJ databases">
        <title>Genome sequencing of Melaminivora sp. strain SC2-7.</title>
        <authorList>
            <person name="Kim S.-J."/>
            <person name="Heo J."/>
            <person name="Ahn J.-H."/>
            <person name="Kwon S.-W."/>
        </authorList>
    </citation>
    <scope>NUCLEOTIDE SEQUENCE [LARGE SCALE GENOMIC DNA]</scope>
    <source>
        <strain evidence="4">SC2-7</strain>
    </source>
</reference>
<dbReference type="PANTHER" id="PTHR34406">
    <property type="entry name" value="PROTEIN YCEI"/>
    <property type="match status" value="1"/>
</dbReference>
<organism evidence="3 4">
    <name type="scientific">Pulveribacter suum</name>
    <dbReference type="NCBI Taxonomy" id="2116657"/>
    <lineage>
        <taxon>Bacteria</taxon>
        <taxon>Pseudomonadati</taxon>
        <taxon>Pseudomonadota</taxon>
        <taxon>Betaproteobacteria</taxon>
        <taxon>Burkholderiales</taxon>
        <taxon>Comamonadaceae</taxon>
        <taxon>Pulveribacter</taxon>
    </lineage>
</organism>
<dbReference type="PROSITE" id="PS51318">
    <property type="entry name" value="TAT"/>
    <property type="match status" value="1"/>
</dbReference>
<dbReference type="Gene3D" id="2.40.128.110">
    <property type="entry name" value="Lipid/polyisoprenoid-binding, YceI-like"/>
    <property type="match status" value="1"/>
</dbReference>
<dbReference type="OrthoDB" id="1247465at2"/>
<keyword evidence="1" id="KW-0732">Signal</keyword>
<accession>A0A2P1NJS9</accession>
<dbReference type="Pfam" id="PF04264">
    <property type="entry name" value="YceI"/>
    <property type="match status" value="1"/>
</dbReference>
<dbReference type="SUPFAM" id="SSF101874">
    <property type="entry name" value="YceI-like"/>
    <property type="match status" value="1"/>
</dbReference>
<evidence type="ECO:0000259" key="2">
    <source>
        <dbReference type="SMART" id="SM00867"/>
    </source>
</evidence>
<feature type="signal peptide" evidence="1">
    <location>
        <begin position="1"/>
        <end position="31"/>
    </location>
</feature>
<name>A0A2P1NJS9_9BURK</name>
<dbReference type="AlphaFoldDB" id="A0A2P1NJS9"/>
<protein>
    <submittedName>
        <fullName evidence="3">Polyisoprenoid-binding protein</fullName>
    </submittedName>
</protein>
<dbReference type="InterPro" id="IPR006311">
    <property type="entry name" value="TAT_signal"/>
</dbReference>
<feature type="chain" id="PRO_5015198024" evidence="1">
    <location>
        <begin position="32"/>
        <end position="202"/>
    </location>
</feature>
<dbReference type="Proteomes" id="UP000241829">
    <property type="component" value="Chromosome"/>
</dbReference>
<feature type="domain" description="Lipid/polyisoprenoid-binding YceI-like" evidence="2">
    <location>
        <begin position="37"/>
        <end position="197"/>
    </location>
</feature>
<dbReference type="KEGG" id="melm:C7H73_06335"/>
<gene>
    <name evidence="3" type="ORF">C7H73_06335</name>
</gene>
<evidence type="ECO:0000256" key="1">
    <source>
        <dbReference type="SAM" id="SignalP"/>
    </source>
</evidence>
<dbReference type="InterPro" id="IPR036761">
    <property type="entry name" value="TTHA0802/YceI-like_sf"/>
</dbReference>
<dbReference type="InterPro" id="IPR007372">
    <property type="entry name" value="Lipid/polyisoprenoid-bd_YceI"/>
</dbReference>